<accession>A0A2P8A5E1</accession>
<reference evidence="2 3" key="1">
    <citation type="submission" date="2017-05" db="EMBL/GenBank/DDBJ databases">
        <title>Draft genome sequence of Elsinoe australis.</title>
        <authorList>
            <person name="Cheng Q."/>
        </authorList>
    </citation>
    <scope>NUCLEOTIDE SEQUENCE [LARGE SCALE GENOMIC DNA]</scope>
    <source>
        <strain evidence="2 3">NL1</strain>
    </source>
</reference>
<feature type="region of interest" description="Disordered" evidence="1">
    <location>
        <begin position="20"/>
        <end position="42"/>
    </location>
</feature>
<proteinExistence type="predicted"/>
<dbReference type="EMBL" id="NHZQ01000066">
    <property type="protein sequence ID" value="PSK55684.1"/>
    <property type="molecule type" value="Genomic_DNA"/>
</dbReference>
<evidence type="ECO:0000256" key="1">
    <source>
        <dbReference type="SAM" id="MobiDB-lite"/>
    </source>
</evidence>
<sequence>MARQARAAIVARGQGHWVGITEDSTPLDHGESKTATEHAGHLSLDDSTNPQLEPLHEILQWNCNPKIRH</sequence>
<evidence type="ECO:0000313" key="3">
    <source>
        <dbReference type="Proteomes" id="UP000243723"/>
    </source>
</evidence>
<dbReference type="AlphaFoldDB" id="A0A2P8A5E1"/>
<protein>
    <submittedName>
        <fullName evidence="2">Uncharacterized protein</fullName>
    </submittedName>
</protein>
<gene>
    <name evidence="2" type="ORF">B9Z65_4562</name>
</gene>
<keyword evidence="3" id="KW-1185">Reference proteome</keyword>
<comment type="caution">
    <text evidence="2">The sequence shown here is derived from an EMBL/GenBank/DDBJ whole genome shotgun (WGS) entry which is preliminary data.</text>
</comment>
<organism evidence="2 3">
    <name type="scientific">Elsinoe australis</name>
    <dbReference type="NCBI Taxonomy" id="40998"/>
    <lineage>
        <taxon>Eukaryota</taxon>
        <taxon>Fungi</taxon>
        <taxon>Dikarya</taxon>
        <taxon>Ascomycota</taxon>
        <taxon>Pezizomycotina</taxon>
        <taxon>Dothideomycetes</taxon>
        <taxon>Dothideomycetidae</taxon>
        <taxon>Myriangiales</taxon>
        <taxon>Elsinoaceae</taxon>
        <taxon>Elsinoe</taxon>
    </lineage>
</organism>
<feature type="compositionally biased region" description="Basic and acidic residues" evidence="1">
    <location>
        <begin position="26"/>
        <end position="42"/>
    </location>
</feature>
<name>A0A2P8A5E1_9PEZI</name>
<evidence type="ECO:0000313" key="2">
    <source>
        <dbReference type="EMBL" id="PSK55684.1"/>
    </source>
</evidence>
<dbReference type="Proteomes" id="UP000243723">
    <property type="component" value="Unassembled WGS sequence"/>
</dbReference>